<dbReference type="AlphaFoldDB" id="A0A161RC16"/>
<evidence type="ECO:0000313" key="1">
    <source>
        <dbReference type="EMBL" id="KZE37042.1"/>
    </source>
</evidence>
<accession>A0A161RC16</accession>
<organism evidence="1 2">
    <name type="scientific">Bhargavaea cecembensis</name>
    <dbReference type="NCBI Taxonomy" id="394098"/>
    <lineage>
        <taxon>Bacteria</taxon>
        <taxon>Bacillati</taxon>
        <taxon>Bacillota</taxon>
        <taxon>Bacilli</taxon>
        <taxon>Bacillales</taxon>
        <taxon>Caryophanaceae</taxon>
        <taxon>Bhargavaea</taxon>
    </lineage>
</organism>
<protein>
    <submittedName>
        <fullName evidence="1">Uncharacterized protein</fullName>
    </submittedName>
</protein>
<name>A0A161RC16_9BACL</name>
<evidence type="ECO:0000313" key="2">
    <source>
        <dbReference type="Proteomes" id="UP000076490"/>
    </source>
</evidence>
<dbReference type="EMBL" id="LQNT01000011">
    <property type="protein sequence ID" value="KZE37042.1"/>
    <property type="molecule type" value="Genomic_DNA"/>
</dbReference>
<sequence>MSGLLESGSEKVGNRTLGIGFGFRNPRSDLRCRNRTQNVGFGLREWLMPGKPGDTVLLADFFISADSK</sequence>
<dbReference type="Proteomes" id="UP000076490">
    <property type="component" value="Unassembled WGS sequence"/>
</dbReference>
<reference evidence="1 2" key="1">
    <citation type="submission" date="2016-01" db="EMBL/GenBank/DDBJ databases">
        <title>Whole genome sequencing of Bhargavaea cecembensis T14.</title>
        <authorList>
            <person name="Hong K.W."/>
        </authorList>
    </citation>
    <scope>NUCLEOTIDE SEQUENCE [LARGE SCALE GENOMIC DNA]</scope>
    <source>
        <strain evidence="1 2">T14</strain>
    </source>
</reference>
<gene>
    <name evidence="1" type="ORF">AV656_10680</name>
</gene>
<proteinExistence type="predicted"/>
<comment type="caution">
    <text evidence="1">The sequence shown here is derived from an EMBL/GenBank/DDBJ whole genome shotgun (WGS) entry which is preliminary data.</text>
</comment>